<evidence type="ECO:0000313" key="1">
    <source>
        <dbReference type="EMBL" id="KAL3268080.1"/>
    </source>
</evidence>
<protein>
    <submittedName>
        <fullName evidence="1">Uncharacterized protein</fullName>
    </submittedName>
</protein>
<name>A0ABD2MP02_9CUCU</name>
<gene>
    <name evidence="1" type="ORF">HHI36_007208</name>
</gene>
<proteinExistence type="predicted"/>
<comment type="caution">
    <text evidence="1">The sequence shown here is derived from an EMBL/GenBank/DDBJ whole genome shotgun (WGS) entry which is preliminary data.</text>
</comment>
<accession>A0ABD2MP02</accession>
<sequence length="132" mass="14877">MPNDLYVGQGCSLHETLAITEYDAIDADSITLLNPLNACDDITDEDSGDEENFNLKDLPPSQIQGPVEIVSKHDINYEWDSDHEIPLSEIQKTLPKKKTVAIKKSFINTSRKEKPIPKSLKGRDKMLYRCTS</sequence>
<dbReference type="AlphaFoldDB" id="A0ABD2MP02"/>
<evidence type="ECO:0000313" key="2">
    <source>
        <dbReference type="Proteomes" id="UP001516400"/>
    </source>
</evidence>
<reference evidence="1 2" key="1">
    <citation type="journal article" date="2021" name="BMC Biol.">
        <title>Horizontally acquired antibacterial genes associated with adaptive radiation of ladybird beetles.</title>
        <authorList>
            <person name="Li H.S."/>
            <person name="Tang X.F."/>
            <person name="Huang Y.H."/>
            <person name="Xu Z.Y."/>
            <person name="Chen M.L."/>
            <person name="Du X.Y."/>
            <person name="Qiu B.Y."/>
            <person name="Chen P.T."/>
            <person name="Zhang W."/>
            <person name="Slipinski A."/>
            <person name="Escalona H.E."/>
            <person name="Waterhouse R.M."/>
            <person name="Zwick A."/>
            <person name="Pang H."/>
        </authorList>
    </citation>
    <scope>NUCLEOTIDE SEQUENCE [LARGE SCALE GENOMIC DNA]</scope>
    <source>
        <strain evidence="1">SYSU2018</strain>
    </source>
</reference>
<dbReference type="EMBL" id="JABFTP020000021">
    <property type="protein sequence ID" value="KAL3268080.1"/>
    <property type="molecule type" value="Genomic_DNA"/>
</dbReference>
<organism evidence="1 2">
    <name type="scientific">Cryptolaemus montrouzieri</name>
    <dbReference type="NCBI Taxonomy" id="559131"/>
    <lineage>
        <taxon>Eukaryota</taxon>
        <taxon>Metazoa</taxon>
        <taxon>Ecdysozoa</taxon>
        <taxon>Arthropoda</taxon>
        <taxon>Hexapoda</taxon>
        <taxon>Insecta</taxon>
        <taxon>Pterygota</taxon>
        <taxon>Neoptera</taxon>
        <taxon>Endopterygota</taxon>
        <taxon>Coleoptera</taxon>
        <taxon>Polyphaga</taxon>
        <taxon>Cucujiformia</taxon>
        <taxon>Coccinelloidea</taxon>
        <taxon>Coccinellidae</taxon>
        <taxon>Scymninae</taxon>
        <taxon>Scymnini</taxon>
        <taxon>Cryptolaemus</taxon>
    </lineage>
</organism>
<keyword evidence="2" id="KW-1185">Reference proteome</keyword>
<dbReference type="Proteomes" id="UP001516400">
    <property type="component" value="Unassembled WGS sequence"/>
</dbReference>